<evidence type="ECO:0000313" key="7">
    <source>
        <dbReference type="EMBL" id="BBL78633.1"/>
    </source>
</evidence>
<evidence type="ECO:0000256" key="6">
    <source>
        <dbReference type="SAM" id="Phobius"/>
    </source>
</evidence>
<evidence type="ECO:0000256" key="5">
    <source>
        <dbReference type="ARBA" id="ARBA00023136"/>
    </source>
</evidence>
<feature type="transmembrane region" description="Helical" evidence="6">
    <location>
        <begin position="108"/>
        <end position="126"/>
    </location>
</feature>
<gene>
    <name evidence="7" type="ORF">RxyAA322_04870</name>
</gene>
<dbReference type="RefSeq" id="WP_143526753.1">
    <property type="nucleotide sequence ID" value="NZ_AP019791.1"/>
</dbReference>
<dbReference type="PANTHER" id="PTHR31632">
    <property type="entry name" value="IRON TRANSPORTER FTH1"/>
    <property type="match status" value="1"/>
</dbReference>
<feature type="transmembrane region" description="Helical" evidence="6">
    <location>
        <begin position="178"/>
        <end position="201"/>
    </location>
</feature>
<sequence length="279" mass="29620">MLASFLVILREGFEATLLVAILLAYLAQIGRSKDARAVWYGVSGAVLLSVVAGGLLFATASGLGGKAGLIFKGATMWLAVGFLTYMILWMRRQSRTVARDLRRGVEEALERGSLFALASLSFVMVFREGLETALFMFGITQTSTPLAVAVGGLLGLAGAIALGYLVYAGGKRINIGAFFKVTGALLLVVAAGLLAHGVAMFEMAGLFPAILYPLWDLTGVSILTTESTVGQFLSAFLGWDPKPDLIEFGAWALYVGIVGYLFLRPERAVSQAQPVRADG</sequence>
<feature type="transmembrane region" description="Helical" evidence="6">
    <location>
        <begin position="146"/>
        <end position="166"/>
    </location>
</feature>
<keyword evidence="3 6" id="KW-0812">Transmembrane</keyword>
<feature type="transmembrane region" description="Helical" evidence="6">
    <location>
        <begin position="6"/>
        <end position="26"/>
    </location>
</feature>
<feature type="transmembrane region" description="Helical" evidence="6">
    <location>
        <begin position="38"/>
        <end position="63"/>
    </location>
</feature>
<evidence type="ECO:0000256" key="2">
    <source>
        <dbReference type="ARBA" id="ARBA00008333"/>
    </source>
</evidence>
<reference evidence="7" key="1">
    <citation type="journal article" date="2019" name="Microbiol. Resour. Announc.">
        <title>Complete Genome Sequence of Rubrobacter xylanophilus Strain AA3-22, Isolated from Arima Onsen in Japan.</title>
        <authorList>
            <person name="Tomariguchi N."/>
            <person name="Miyazaki K."/>
        </authorList>
    </citation>
    <scope>NUCLEOTIDE SEQUENCE [LARGE SCALE GENOMIC DNA]</scope>
    <source>
        <strain evidence="7">AA3-22</strain>
    </source>
</reference>
<keyword evidence="5 6" id="KW-0472">Membrane</keyword>
<dbReference type="AlphaFoldDB" id="A0A510HIY4"/>
<evidence type="ECO:0000313" key="8">
    <source>
        <dbReference type="Proteomes" id="UP000318065"/>
    </source>
</evidence>
<evidence type="ECO:0000256" key="4">
    <source>
        <dbReference type="ARBA" id="ARBA00022989"/>
    </source>
</evidence>
<comment type="similarity">
    <text evidence="2">Belongs to the oxidase-dependent Fe transporter (OFeT) (TC 9.A.10.1) family.</text>
</comment>
<evidence type="ECO:0000256" key="1">
    <source>
        <dbReference type="ARBA" id="ARBA00004141"/>
    </source>
</evidence>
<proteinExistence type="inferred from homology"/>
<dbReference type="GO" id="GO:0015093">
    <property type="term" value="F:ferrous iron transmembrane transporter activity"/>
    <property type="evidence" value="ECO:0007669"/>
    <property type="project" value="TreeGrafter"/>
</dbReference>
<dbReference type="PANTHER" id="PTHR31632:SF2">
    <property type="entry name" value="PLASMA MEMBRANE IRON PERMEASE"/>
    <property type="match status" value="1"/>
</dbReference>
<dbReference type="EMBL" id="AP019791">
    <property type="protein sequence ID" value="BBL78633.1"/>
    <property type="molecule type" value="Genomic_DNA"/>
</dbReference>
<feature type="transmembrane region" description="Helical" evidence="6">
    <location>
        <begin position="245"/>
        <end position="263"/>
    </location>
</feature>
<accession>A0A510HIY4</accession>
<dbReference type="InterPro" id="IPR004923">
    <property type="entry name" value="FTR1/Fip1/EfeU"/>
</dbReference>
<keyword evidence="8" id="KW-1185">Reference proteome</keyword>
<feature type="transmembrane region" description="Helical" evidence="6">
    <location>
        <begin position="69"/>
        <end position="88"/>
    </location>
</feature>
<dbReference type="Proteomes" id="UP000318065">
    <property type="component" value="Chromosome"/>
</dbReference>
<dbReference type="Pfam" id="PF03239">
    <property type="entry name" value="FTR1"/>
    <property type="match status" value="1"/>
</dbReference>
<evidence type="ECO:0000256" key="3">
    <source>
        <dbReference type="ARBA" id="ARBA00022692"/>
    </source>
</evidence>
<organism evidence="7 8">
    <name type="scientific">Rubrobacter xylanophilus</name>
    <dbReference type="NCBI Taxonomy" id="49319"/>
    <lineage>
        <taxon>Bacteria</taxon>
        <taxon>Bacillati</taxon>
        <taxon>Actinomycetota</taxon>
        <taxon>Rubrobacteria</taxon>
        <taxon>Rubrobacterales</taxon>
        <taxon>Rubrobacteraceae</taxon>
        <taxon>Rubrobacter</taxon>
    </lineage>
</organism>
<dbReference type="OrthoDB" id="7260758at2"/>
<protein>
    <submittedName>
        <fullName evidence="7">Iron transporter</fullName>
    </submittedName>
</protein>
<keyword evidence="4 6" id="KW-1133">Transmembrane helix</keyword>
<name>A0A510HIY4_9ACTN</name>
<dbReference type="GO" id="GO:0033573">
    <property type="term" value="C:high-affinity iron permease complex"/>
    <property type="evidence" value="ECO:0007669"/>
    <property type="project" value="InterPro"/>
</dbReference>
<comment type="subcellular location">
    <subcellularLocation>
        <location evidence="1">Membrane</location>
        <topology evidence="1">Multi-pass membrane protein</topology>
    </subcellularLocation>
</comment>